<accession>A0A7V8NTX3</accession>
<evidence type="ECO:0000313" key="1">
    <source>
        <dbReference type="EMBL" id="MBA0087368.1"/>
    </source>
</evidence>
<dbReference type="AlphaFoldDB" id="A0A7V8NTX3"/>
<reference evidence="1" key="1">
    <citation type="submission" date="2020-06" db="EMBL/GenBank/DDBJ databases">
        <title>Legume-microbial interactions unlock mineral nutrients during tropical forest succession.</title>
        <authorList>
            <person name="Epihov D.Z."/>
        </authorList>
    </citation>
    <scope>NUCLEOTIDE SEQUENCE [LARGE SCALE GENOMIC DNA]</scope>
    <source>
        <strain evidence="1">Pan2503</strain>
    </source>
</reference>
<sequence>MNQVLGPIALCPYRTGVASEWTRAHFGFCDRRARRIGVSRRRGLPEDSPGFPGKEILDELIGDLPVE</sequence>
<evidence type="ECO:0000313" key="2">
    <source>
        <dbReference type="Proteomes" id="UP000567293"/>
    </source>
</evidence>
<protein>
    <submittedName>
        <fullName evidence="1">Uncharacterized protein</fullName>
    </submittedName>
</protein>
<dbReference type="EMBL" id="JACDQQ010001971">
    <property type="protein sequence ID" value="MBA0087368.1"/>
    <property type="molecule type" value="Genomic_DNA"/>
</dbReference>
<dbReference type="Proteomes" id="UP000567293">
    <property type="component" value="Unassembled WGS sequence"/>
</dbReference>
<gene>
    <name evidence="1" type="ORF">HRJ53_20480</name>
</gene>
<name>A0A7V8NTX3_9BACT</name>
<proteinExistence type="predicted"/>
<keyword evidence="2" id="KW-1185">Reference proteome</keyword>
<organism evidence="1 2">
    <name type="scientific">Candidatus Acidiferrum panamense</name>
    <dbReference type="NCBI Taxonomy" id="2741543"/>
    <lineage>
        <taxon>Bacteria</taxon>
        <taxon>Pseudomonadati</taxon>
        <taxon>Acidobacteriota</taxon>
        <taxon>Terriglobia</taxon>
        <taxon>Candidatus Acidiferrales</taxon>
        <taxon>Candidatus Acidiferrum</taxon>
    </lineage>
</organism>
<comment type="caution">
    <text evidence="1">The sequence shown here is derived from an EMBL/GenBank/DDBJ whole genome shotgun (WGS) entry which is preliminary data.</text>
</comment>